<evidence type="ECO:0000256" key="1">
    <source>
        <dbReference type="ARBA" id="ARBA00005278"/>
    </source>
</evidence>
<sequence length="466" mass="52589">MSVVQSDWVELTRKMFVNANDLTVEAILGGQITVMYIHHLLNKNEYHQVITSFAQDSDSDTALKRLMSVWNPLQGHNEQDMLDKIAEHIVNGDIVGVYNNQVGMISSGAASFRAIQTSAKENVITGPHDAFVESAEINASLIRRRIRTPRLKSIKYNIGKDFPFYAYLIYIEGVAEEDVISEACIRMENLHMREVLDGNEVAKQLDDTPFAVFPQWIGTERPDSVTQYLLNGKVAILTDNSPTVVVAPVNFLDFFAVIGDNYERWHFSRFIRLLRLFAFTLTLMLSAFYVAVTTYHYQFIPPTLLETMITSRLRVPFEPMMEALLMEGVIEILREAGARLPTKIAQTIGIVGGLVIGQAIVQAGLTGNVLIVAVASSALASFIIPNYTLETSMRALRFINIILAGLMGYFGIVIFISLIITRLCHLRSLNKEYIDLSYFADFFFWSKEKRPRSVVQKSYFRRGGRS</sequence>
<dbReference type="InterPro" id="IPR004995">
    <property type="entry name" value="Spore_Ger"/>
</dbReference>
<dbReference type="Proteomes" id="UP000318102">
    <property type="component" value="Unassembled WGS sequence"/>
</dbReference>
<dbReference type="OrthoDB" id="1726708at2"/>
<evidence type="ECO:0000313" key="5">
    <source>
        <dbReference type="Proteomes" id="UP000318102"/>
    </source>
</evidence>
<dbReference type="Pfam" id="PF03323">
    <property type="entry name" value="GerA"/>
    <property type="match status" value="1"/>
</dbReference>
<feature type="transmembrane region" description="Helical" evidence="3">
    <location>
        <begin position="399"/>
        <end position="421"/>
    </location>
</feature>
<evidence type="ECO:0000256" key="3">
    <source>
        <dbReference type="SAM" id="Phobius"/>
    </source>
</evidence>
<comment type="similarity">
    <text evidence="1">Belongs to the GerABKA family.</text>
</comment>
<accession>A0A559IY19</accession>
<keyword evidence="5" id="KW-1185">Reference proteome</keyword>
<evidence type="ECO:0000313" key="4">
    <source>
        <dbReference type="EMBL" id="TVX92529.1"/>
    </source>
</evidence>
<dbReference type="RefSeq" id="WP_144988078.1">
    <property type="nucleotide sequence ID" value="NZ_VNJK01000001.1"/>
</dbReference>
<protein>
    <submittedName>
        <fullName evidence="4">Spore germination protein</fullName>
    </submittedName>
</protein>
<feature type="transmembrane region" description="Helical" evidence="3">
    <location>
        <begin position="368"/>
        <end position="387"/>
    </location>
</feature>
<evidence type="ECO:0000256" key="2">
    <source>
        <dbReference type="ARBA" id="ARBA00023136"/>
    </source>
</evidence>
<proteinExistence type="inferred from homology"/>
<dbReference type="InterPro" id="IPR050768">
    <property type="entry name" value="UPF0353/GerABKA_families"/>
</dbReference>
<gene>
    <name evidence="4" type="ORF">FPZ44_05340</name>
</gene>
<keyword evidence="2 3" id="KW-0472">Membrane</keyword>
<organism evidence="4 5">
    <name type="scientific">Paenibacillus agilis</name>
    <dbReference type="NCBI Taxonomy" id="3020863"/>
    <lineage>
        <taxon>Bacteria</taxon>
        <taxon>Bacillati</taxon>
        <taxon>Bacillota</taxon>
        <taxon>Bacilli</taxon>
        <taxon>Bacillales</taxon>
        <taxon>Paenibacillaceae</taxon>
        <taxon>Paenibacillus</taxon>
    </lineage>
</organism>
<feature type="transmembrane region" description="Helical" evidence="3">
    <location>
        <begin position="273"/>
        <end position="292"/>
    </location>
</feature>
<keyword evidence="3" id="KW-0812">Transmembrane</keyword>
<keyword evidence="3" id="KW-1133">Transmembrane helix</keyword>
<dbReference type="AlphaFoldDB" id="A0A559IY19"/>
<name>A0A559IY19_9BACL</name>
<dbReference type="PANTHER" id="PTHR22550">
    <property type="entry name" value="SPORE GERMINATION PROTEIN"/>
    <property type="match status" value="1"/>
</dbReference>
<reference evidence="4 5" key="1">
    <citation type="submission" date="2019-07" db="EMBL/GenBank/DDBJ databases">
        <authorList>
            <person name="Kim J."/>
        </authorList>
    </citation>
    <scope>NUCLEOTIDE SEQUENCE [LARGE SCALE GENOMIC DNA]</scope>
    <source>
        <strain evidence="4 5">N4</strain>
    </source>
</reference>
<comment type="caution">
    <text evidence="4">The sequence shown here is derived from an EMBL/GenBank/DDBJ whole genome shotgun (WGS) entry which is preliminary data.</text>
</comment>
<dbReference type="EMBL" id="VNJK01000001">
    <property type="protein sequence ID" value="TVX92529.1"/>
    <property type="molecule type" value="Genomic_DNA"/>
</dbReference>
<dbReference type="PANTHER" id="PTHR22550:SF5">
    <property type="entry name" value="LEUCINE ZIPPER PROTEIN 4"/>
    <property type="match status" value="1"/>
</dbReference>
<dbReference type="GO" id="GO:0016020">
    <property type="term" value="C:membrane"/>
    <property type="evidence" value="ECO:0007669"/>
    <property type="project" value="InterPro"/>
</dbReference>
<dbReference type="PIRSF" id="PIRSF005690">
    <property type="entry name" value="GerBA"/>
    <property type="match status" value="1"/>
</dbReference>
<dbReference type="GO" id="GO:0009847">
    <property type="term" value="P:spore germination"/>
    <property type="evidence" value="ECO:0007669"/>
    <property type="project" value="InterPro"/>
</dbReference>